<dbReference type="Proteomes" id="UP000007646">
    <property type="component" value="Unassembled WGS sequence"/>
</dbReference>
<reference evidence="3 4" key="1">
    <citation type="submission" date="2009-06" db="EMBL/GenBank/DDBJ databases">
        <title>The Genome Sequence of Loxodonta africana (African elephant).</title>
        <authorList>
            <person name="Di Palma F."/>
            <person name="Heiman D."/>
            <person name="Young S."/>
            <person name="Johnson J."/>
            <person name="Lander E.S."/>
            <person name="Lindblad-Toh K."/>
        </authorList>
    </citation>
    <scope>NUCLEOTIDE SEQUENCE [LARGE SCALE GENOMIC DNA]</scope>
    <source>
        <strain evidence="3 4">Isolate ISIS603380</strain>
    </source>
</reference>
<keyword evidence="1" id="KW-0433">Leucine-rich repeat</keyword>
<dbReference type="AlphaFoldDB" id="G3TYA1"/>
<proteinExistence type="predicted"/>
<organism evidence="3 4">
    <name type="scientific">Loxodonta africana</name>
    <name type="common">African elephant</name>
    <dbReference type="NCBI Taxonomy" id="9785"/>
    <lineage>
        <taxon>Eukaryota</taxon>
        <taxon>Metazoa</taxon>
        <taxon>Chordata</taxon>
        <taxon>Craniata</taxon>
        <taxon>Vertebrata</taxon>
        <taxon>Euteleostomi</taxon>
        <taxon>Mammalia</taxon>
        <taxon>Eutheria</taxon>
        <taxon>Afrotheria</taxon>
        <taxon>Proboscidea</taxon>
        <taxon>Elephantidae</taxon>
        <taxon>Loxodonta</taxon>
    </lineage>
</organism>
<name>G3TYA1_LOXAF</name>
<reference evidence="3" key="2">
    <citation type="submission" date="2025-08" db="UniProtKB">
        <authorList>
            <consortium name="Ensembl"/>
        </authorList>
    </citation>
    <scope>IDENTIFICATION</scope>
    <source>
        <strain evidence="3">Isolate ISIS603380</strain>
    </source>
</reference>
<evidence type="ECO:0000313" key="4">
    <source>
        <dbReference type="Proteomes" id="UP000007646"/>
    </source>
</evidence>
<dbReference type="Ensembl" id="ENSLAFT00000023041.2">
    <property type="protein sequence ID" value="ENSLAFP00000020559.1"/>
    <property type="gene ID" value="ENSLAFG00000025623.1"/>
</dbReference>
<dbReference type="HOGENOM" id="CLU_1647619_0_0_1"/>
<sequence length="161" mass="17689">MPENPLEGSLDKRPFSQQERLGSSNFLDLANQSLLQDEALAITALEPLLTELFLPLFIAAVTGRHSQTLTAMVQAWPFTHLPLGALMKAQQPHRDILKAALDTLGSLHTPLLSKFRLGLFPMLLECYVCIQGTLNLGNLQGYLAEVRLILQQVGCPNSVSL</sequence>
<dbReference type="PANTHER" id="PTHR14224">
    <property type="entry name" value="SIMILAR TO PREFERENTIALLY EXPRESSED ANTIGEN IN MELANOMA-LIKE 3"/>
    <property type="match status" value="1"/>
</dbReference>
<dbReference type="InterPro" id="IPR050694">
    <property type="entry name" value="LRRC14/PRAME"/>
</dbReference>
<evidence type="ECO:0000313" key="3">
    <source>
        <dbReference type="Ensembl" id="ENSLAFP00000020559.1"/>
    </source>
</evidence>
<keyword evidence="2" id="KW-0677">Repeat</keyword>
<dbReference type="GeneTree" id="ENSGT01030000234531"/>
<protein>
    <submittedName>
        <fullName evidence="3">Uncharacterized protein</fullName>
    </submittedName>
</protein>
<keyword evidence="4" id="KW-1185">Reference proteome</keyword>
<dbReference type="PANTHER" id="PTHR14224:SF24">
    <property type="entry name" value="MELANOMA ANTIGEN PREFERENTIALLY EXPRESSED IN TUMORS"/>
    <property type="match status" value="1"/>
</dbReference>
<dbReference type="GO" id="GO:0005737">
    <property type="term" value="C:cytoplasm"/>
    <property type="evidence" value="ECO:0007669"/>
    <property type="project" value="TreeGrafter"/>
</dbReference>
<evidence type="ECO:0000256" key="1">
    <source>
        <dbReference type="ARBA" id="ARBA00022614"/>
    </source>
</evidence>
<evidence type="ECO:0000256" key="2">
    <source>
        <dbReference type="ARBA" id="ARBA00022737"/>
    </source>
</evidence>
<accession>G3TYA1</accession>
<reference evidence="3" key="3">
    <citation type="submission" date="2025-09" db="UniProtKB">
        <authorList>
            <consortium name="Ensembl"/>
        </authorList>
    </citation>
    <scope>IDENTIFICATION</scope>
    <source>
        <strain evidence="3">Isolate ISIS603380</strain>
    </source>
</reference>